<organism evidence="6 7">
    <name type="scientific">Adineta steineri</name>
    <dbReference type="NCBI Taxonomy" id="433720"/>
    <lineage>
        <taxon>Eukaryota</taxon>
        <taxon>Metazoa</taxon>
        <taxon>Spiralia</taxon>
        <taxon>Gnathifera</taxon>
        <taxon>Rotifera</taxon>
        <taxon>Eurotatoria</taxon>
        <taxon>Bdelloidea</taxon>
        <taxon>Adinetida</taxon>
        <taxon>Adinetidae</taxon>
        <taxon>Adineta</taxon>
    </lineage>
</organism>
<feature type="domain" description="EF-hand" evidence="5">
    <location>
        <begin position="84"/>
        <end position="120"/>
    </location>
</feature>
<dbReference type="InterPro" id="IPR036291">
    <property type="entry name" value="NAD(P)-bd_dom_sf"/>
</dbReference>
<gene>
    <name evidence="6" type="ORF">IZO911_LOCUS10073</name>
</gene>
<dbReference type="PROSITE" id="PS50222">
    <property type="entry name" value="EF_HAND_2"/>
    <property type="match status" value="1"/>
</dbReference>
<dbReference type="GO" id="GO:0004316">
    <property type="term" value="F:3-oxoacyl-[acyl-carrier-protein] reductase (NADPH) activity"/>
    <property type="evidence" value="ECO:0007669"/>
    <property type="project" value="UniProtKB-EC"/>
</dbReference>
<dbReference type="PROSITE" id="PS00018">
    <property type="entry name" value="EF_HAND_1"/>
    <property type="match status" value="1"/>
</dbReference>
<sequence length="371" mass="43142">MTSSYRADLVNKYSKYIKTIHNRVVEVEFYWFQTNPCQSYRLRINEKQFLEAQKHIRSKKLINMKFEQFVDLIAPVFANDAAEISISVLRLTFDRLFDQNSNGTVEQQEFEALLILLQGFNTHKQSLFNENLRQIFPSRTNHVSFKGLTTFILSSLNDFGLNIVHKFAKQGCNIILNGKQNDENIIQTIQNTYGKNQIMYLSEQIQNEINIYKLVEQILNSFQHIDILIINHECRQHYRASIEEFPIEKWKEIIDCNLTRNFTLVKTLWPHMKRQHFGRIIHIANEHSQIASEYQSACITSHHALLGLNKALSIEGASYGITSNIICPSYTQANFSEQYNHIKTIADLVLFLCTDQARTITGQSIPWSNSI</sequence>
<comment type="catalytic activity">
    <reaction evidence="4">
        <text>a (3R)-hydroxyacyl-[ACP] + NADP(+) = a 3-oxoacyl-[ACP] + NADPH + H(+)</text>
        <dbReference type="Rhea" id="RHEA:17397"/>
        <dbReference type="Rhea" id="RHEA-COMP:9916"/>
        <dbReference type="Rhea" id="RHEA-COMP:9945"/>
        <dbReference type="ChEBI" id="CHEBI:15378"/>
        <dbReference type="ChEBI" id="CHEBI:57783"/>
        <dbReference type="ChEBI" id="CHEBI:58349"/>
        <dbReference type="ChEBI" id="CHEBI:78776"/>
        <dbReference type="ChEBI" id="CHEBI:78827"/>
        <dbReference type="EC" id="1.1.1.100"/>
    </reaction>
</comment>
<dbReference type="SUPFAM" id="SSF47473">
    <property type="entry name" value="EF-hand"/>
    <property type="match status" value="1"/>
</dbReference>
<comment type="similarity">
    <text evidence="1">Belongs to the short-chain dehydrogenases/reductases (SDR) family.</text>
</comment>
<evidence type="ECO:0000256" key="4">
    <source>
        <dbReference type="ARBA" id="ARBA00048508"/>
    </source>
</evidence>
<dbReference type="EC" id="1.1.1.100" evidence="2"/>
<name>A0A813WSK4_9BILA</name>
<dbReference type="GO" id="GO:0005509">
    <property type="term" value="F:calcium ion binding"/>
    <property type="evidence" value="ECO:0007669"/>
    <property type="project" value="InterPro"/>
</dbReference>
<evidence type="ECO:0000256" key="2">
    <source>
        <dbReference type="ARBA" id="ARBA00012948"/>
    </source>
</evidence>
<comment type="caution">
    <text evidence="6">The sequence shown here is derived from an EMBL/GenBank/DDBJ whole genome shotgun (WGS) entry which is preliminary data.</text>
</comment>
<keyword evidence="3" id="KW-0106">Calcium</keyword>
<evidence type="ECO:0000259" key="5">
    <source>
        <dbReference type="PROSITE" id="PS50222"/>
    </source>
</evidence>
<dbReference type="Pfam" id="PF00106">
    <property type="entry name" value="adh_short"/>
    <property type="match status" value="1"/>
</dbReference>
<proteinExistence type="inferred from homology"/>
<accession>A0A813WSK4</accession>
<dbReference type="InterPro" id="IPR002347">
    <property type="entry name" value="SDR_fam"/>
</dbReference>
<dbReference type="InterPro" id="IPR002048">
    <property type="entry name" value="EF_hand_dom"/>
</dbReference>
<reference evidence="6" key="1">
    <citation type="submission" date="2021-02" db="EMBL/GenBank/DDBJ databases">
        <authorList>
            <person name="Nowell W R."/>
        </authorList>
    </citation>
    <scope>NUCLEOTIDE SEQUENCE</scope>
</reference>
<dbReference type="InterPro" id="IPR011992">
    <property type="entry name" value="EF-hand-dom_pair"/>
</dbReference>
<evidence type="ECO:0000256" key="1">
    <source>
        <dbReference type="ARBA" id="ARBA00006484"/>
    </source>
</evidence>
<dbReference type="Proteomes" id="UP000663860">
    <property type="component" value="Unassembled WGS sequence"/>
</dbReference>
<dbReference type="PANTHER" id="PTHR42879">
    <property type="entry name" value="3-OXOACYL-(ACYL-CARRIER-PROTEIN) REDUCTASE"/>
    <property type="match status" value="1"/>
</dbReference>
<dbReference type="SUPFAM" id="SSF51735">
    <property type="entry name" value="NAD(P)-binding Rossmann-fold domains"/>
    <property type="match status" value="1"/>
</dbReference>
<dbReference type="PANTHER" id="PTHR42879:SF2">
    <property type="entry name" value="3-OXOACYL-[ACYL-CARRIER-PROTEIN] REDUCTASE FABG"/>
    <property type="match status" value="1"/>
</dbReference>
<dbReference type="EMBL" id="CAJNOE010000072">
    <property type="protein sequence ID" value="CAF0860007.1"/>
    <property type="molecule type" value="Genomic_DNA"/>
</dbReference>
<dbReference type="InterPro" id="IPR018247">
    <property type="entry name" value="EF_Hand_1_Ca_BS"/>
</dbReference>
<evidence type="ECO:0000313" key="7">
    <source>
        <dbReference type="Proteomes" id="UP000663860"/>
    </source>
</evidence>
<dbReference type="InterPro" id="IPR050259">
    <property type="entry name" value="SDR"/>
</dbReference>
<evidence type="ECO:0000256" key="3">
    <source>
        <dbReference type="ARBA" id="ARBA00022837"/>
    </source>
</evidence>
<evidence type="ECO:0000313" key="6">
    <source>
        <dbReference type="EMBL" id="CAF0860007.1"/>
    </source>
</evidence>
<dbReference type="AlphaFoldDB" id="A0A813WSK4"/>
<protein>
    <recommendedName>
        <fullName evidence="2">3-oxoacyl-[acyl-carrier-protein] reductase</fullName>
        <ecNumber evidence="2">1.1.1.100</ecNumber>
    </recommendedName>
</protein>
<dbReference type="Gene3D" id="3.40.50.720">
    <property type="entry name" value="NAD(P)-binding Rossmann-like Domain"/>
    <property type="match status" value="1"/>
</dbReference>